<keyword evidence="10 11" id="KW-0458">Lysosome</keyword>
<dbReference type="GO" id="GO:0031902">
    <property type="term" value="C:late endosome membrane"/>
    <property type="evidence" value="ECO:0007669"/>
    <property type="project" value="UniProtKB-SubCell"/>
</dbReference>
<evidence type="ECO:0000256" key="6">
    <source>
        <dbReference type="ARBA" id="ARBA00022753"/>
    </source>
</evidence>
<evidence type="ECO:0000256" key="1">
    <source>
        <dbReference type="ARBA" id="ARBA00001261"/>
    </source>
</evidence>
<name>A0AA88MB40_TACVA</name>
<evidence type="ECO:0000313" key="14">
    <source>
        <dbReference type="Proteomes" id="UP001187315"/>
    </source>
</evidence>
<sequence length="475" mass="52512">MADKAEESPLLCAETSEAELYTSVTSEHVPSAPPYQGEAPPPYWAVPVVGSASLCCGVCGAQIALNSNSSQYIVKCGVCQEATPLRSPPVGKRFVRCPCHCLLICKISSKRVACPRPQCKRLIELTDLNTAVVQCYGTRAICGHCRQTFLVPGSGEKQRVRCPHCHDVSFIGQRYAMKRCIYSSLLAIFFAVIAGGLIAATVEEARDYNAVYALWTFLLMLSDCYFAEMAEFEEIIEAVEETIEGAEGDIEELSEEAQEALRSEIAETRTVIEELSTTQSKLKEFLLTLKDCVFTVAKFTAKNIAIGAILWGVNIALNKLLPHSQSETHKRMSNVIKALSDVISTEAKINQKALDWMKIHKDDTICLDGIELPMEAILSKPLTPIEQATEDAQTIANSLQETVDGKIQFKCPTAYDMKKFMEVTEVFIEAFGKLLTFIKEKEEKVEALKSFPVKEGDLKDLTEKLSVAKALPLWD</sequence>
<evidence type="ECO:0000313" key="13">
    <source>
        <dbReference type="EMBL" id="KAK2834026.1"/>
    </source>
</evidence>
<evidence type="ECO:0000256" key="12">
    <source>
        <dbReference type="SAM" id="Coils"/>
    </source>
</evidence>
<dbReference type="InterPro" id="IPR019178">
    <property type="entry name" value="PtdIns-P2-Ptase"/>
</dbReference>
<dbReference type="Pfam" id="PF09788">
    <property type="entry name" value="Tmemb_55A"/>
    <property type="match status" value="1"/>
</dbReference>
<dbReference type="EC" id="3.1.3.78" evidence="4 11"/>
<dbReference type="GO" id="GO:0005765">
    <property type="term" value="C:lysosomal membrane"/>
    <property type="evidence" value="ECO:0007669"/>
    <property type="project" value="UniProtKB-SubCell"/>
</dbReference>
<dbReference type="AlphaFoldDB" id="A0AA88MB40"/>
<keyword evidence="8 11" id="KW-1133">Transmembrane helix</keyword>
<evidence type="ECO:0000256" key="5">
    <source>
        <dbReference type="ARBA" id="ARBA00022692"/>
    </source>
</evidence>
<keyword evidence="7 11" id="KW-0378">Hydrolase</keyword>
<keyword evidence="12" id="KW-0175">Coiled coil</keyword>
<comment type="function">
    <text evidence="11">Catalyzes the hydrolysis of phosphatidylinositol-4,5-bisphosphate (PtdIns-4,5-P2) to phosphatidylinositol-4-phosphate (PtdIns-4-P).</text>
</comment>
<feature type="coiled-coil region" evidence="12">
    <location>
        <begin position="229"/>
        <end position="263"/>
    </location>
</feature>
<comment type="subcellular location">
    <subcellularLocation>
        <location evidence="2 11">Late endosome membrane</location>
        <topology evidence="2 11">Multi-pass membrane protein</topology>
    </subcellularLocation>
    <subcellularLocation>
        <location evidence="3 11">Lysosome membrane</location>
        <topology evidence="3 11">Multi-pass membrane protein</topology>
    </subcellularLocation>
</comment>
<dbReference type="PANTHER" id="PTHR21014">
    <property type="entry name" value="PHOSPHATIDYLINOSITOL-4,5-BISPHOSPHATE 4-PHOSPHATASE"/>
    <property type="match status" value="1"/>
</dbReference>
<evidence type="ECO:0000256" key="10">
    <source>
        <dbReference type="ARBA" id="ARBA00023228"/>
    </source>
</evidence>
<dbReference type="GO" id="GO:0030670">
    <property type="term" value="C:phagocytic vesicle membrane"/>
    <property type="evidence" value="ECO:0007669"/>
    <property type="project" value="TreeGrafter"/>
</dbReference>
<comment type="caution">
    <text evidence="13">The sequence shown here is derived from an EMBL/GenBank/DDBJ whole genome shotgun (WGS) entry which is preliminary data.</text>
</comment>
<dbReference type="GO" id="GO:0005886">
    <property type="term" value="C:plasma membrane"/>
    <property type="evidence" value="ECO:0007669"/>
    <property type="project" value="TreeGrafter"/>
</dbReference>
<keyword evidence="9 11" id="KW-0472">Membrane</keyword>
<dbReference type="Proteomes" id="UP001187315">
    <property type="component" value="Unassembled WGS sequence"/>
</dbReference>
<protein>
    <recommendedName>
        <fullName evidence="4 11">Phosphatidylinositol-4,5-bisphosphate 4-phosphatase</fullName>
        <ecNumber evidence="4 11">3.1.3.78</ecNumber>
    </recommendedName>
</protein>
<evidence type="ECO:0000256" key="11">
    <source>
        <dbReference type="RuleBase" id="RU365008"/>
    </source>
</evidence>
<keyword evidence="5 11" id="KW-0812">Transmembrane</keyword>
<feature type="transmembrane region" description="Helical" evidence="11">
    <location>
        <begin position="180"/>
        <end position="202"/>
    </location>
</feature>
<keyword evidence="6 11" id="KW-0967">Endosome</keyword>
<evidence type="ECO:0000256" key="3">
    <source>
        <dbReference type="ARBA" id="ARBA00004155"/>
    </source>
</evidence>
<dbReference type="EMBL" id="JAVHJS010000015">
    <property type="protein sequence ID" value="KAK2834026.1"/>
    <property type="molecule type" value="Genomic_DNA"/>
</dbReference>
<reference evidence="13" key="1">
    <citation type="submission" date="2023-08" db="EMBL/GenBank/DDBJ databases">
        <title>Pelteobagrus vachellii genome.</title>
        <authorList>
            <person name="Liu H."/>
        </authorList>
    </citation>
    <scope>NUCLEOTIDE SEQUENCE</scope>
    <source>
        <strain evidence="13">PRFRI_2022a</strain>
        <tissue evidence="13">Muscle</tissue>
    </source>
</reference>
<evidence type="ECO:0000256" key="9">
    <source>
        <dbReference type="ARBA" id="ARBA00023136"/>
    </source>
</evidence>
<comment type="catalytic activity">
    <reaction evidence="1 11">
        <text>a 1,2-diacyl-sn-glycero-3-phospho-(1D-myo-inositol-4,5-bisphosphate) + H2O = a 1,2-diacyl-sn-glycero-3-phospho-(1D-myo-inositol-5-phosphate) + phosphate</text>
        <dbReference type="Rhea" id="RHEA:25674"/>
        <dbReference type="ChEBI" id="CHEBI:15377"/>
        <dbReference type="ChEBI" id="CHEBI:43474"/>
        <dbReference type="ChEBI" id="CHEBI:57795"/>
        <dbReference type="ChEBI" id="CHEBI:58456"/>
        <dbReference type="EC" id="3.1.3.78"/>
    </reaction>
</comment>
<dbReference type="GO" id="GO:0046856">
    <property type="term" value="P:phosphatidylinositol dephosphorylation"/>
    <property type="evidence" value="ECO:0007669"/>
    <property type="project" value="InterPro"/>
</dbReference>
<dbReference type="GO" id="GO:0034597">
    <property type="term" value="F:phosphatidylinositol-4,5-bisphosphate 4-phosphatase activity"/>
    <property type="evidence" value="ECO:0007669"/>
    <property type="project" value="UniProtKB-EC"/>
</dbReference>
<gene>
    <name evidence="13" type="ORF">Q7C36_014727</name>
</gene>
<proteinExistence type="predicted"/>
<evidence type="ECO:0000256" key="7">
    <source>
        <dbReference type="ARBA" id="ARBA00022801"/>
    </source>
</evidence>
<evidence type="ECO:0000256" key="8">
    <source>
        <dbReference type="ARBA" id="ARBA00022989"/>
    </source>
</evidence>
<keyword evidence="14" id="KW-1185">Reference proteome</keyword>
<evidence type="ECO:0000256" key="4">
    <source>
        <dbReference type="ARBA" id="ARBA00012936"/>
    </source>
</evidence>
<dbReference type="PANTHER" id="PTHR21014:SF6">
    <property type="entry name" value="PHOSPHATIDYLINOSITOL-4,5-BISPHOSPHATE 4-PHOSPHATASE"/>
    <property type="match status" value="1"/>
</dbReference>
<organism evidence="13 14">
    <name type="scientific">Tachysurus vachellii</name>
    <name type="common">Darkbarbel catfish</name>
    <name type="synonym">Pelteobagrus vachellii</name>
    <dbReference type="NCBI Taxonomy" id="175792"/>
    <lineage>
        <taxon>Eukaryota</taxon>
        <taxon>Metazoa</taxon>
        <taxon>Chordata</taxon>
        <taxon>Craniata</taxon>
        <taxon>Vertebrata</taxon>
        <taxon>Euteleostomi</taxon>
        <taxon>Actinopterygii</taxon>
        <taxon>Neopterygii</taxon>
        <taxon>Teleostei</taxon>
        <taxon>Ostariophysi</taxon>
        <taxon>Siluriformes</taxon>
        <taxon>Bagridae</taxon>
        <taxon>Tachysurus</taxon>
    </lineage>
</organism>
<feature type="transmembrane region" description="Helical" evidence="11">
    <location>
        <begin position="43"/>
        <end position="65"/>
    </location>
</feature>
<accession>A0AA88MB40</accession>
<evidence type="ECO:0000256" key="2">
    <source>
        <dbReference type="ARBA" id="ARBA00004107"/>
    </source>
</evidence>